<name>A0A0M2R9I6_9PROT</name>
<protein>
    <recommendedName>
        <fullName evidence="3">Type II/III secretion system secretin-like domain-containing protein</fullName>
    </recommendedName>
</protein>
<reference evidence="4 5" key="1">
    <citation type="submission" date="2015-03" db="EMBL/GenBank/DDBJ databases">
        <title>Genome sequence of Kiloniella sp. P1-1, isolated from the gut microflora of Pacific white shrimp, Penaeus vannamei.</title>
        <authorList>
            <person name="Shao Z."/>
            <person name="Wang L."/>
            <person name="Li X."/>
        </authorList>
    </citation>
    <scope>NUCLEOTIDE SEQUENCE [LARGE SCALE GENOMIC DNA]</scope>
    <source>
        <strain evidence="4 5">P1-1</strain>
    </source>
</reference>
<comment type="caution">
    <text evidence="4">The sequence shown here is derived from an EMBL/GenBank/DDBJ whole genome shotgun (WGS) entry which is preliminary data.</text>
</comment>
<keyword evidence="2" id="KW-0472">Membrane</keyword>
<keyword evidence="2" id="KW-1133">Transmembrane helix</keyword>
<evidence type="ECO:0000256" key="1">
    <source>
        <dbReference type="RuleBase" id="RU004003"/>
    </source>
</evidence>
<evidence type="ECO:0000313" key="5">
    <source>
        <dbReference type="Proteomes" id="UP000034491"/>
    </source>
</evidence>
<accession>A0A0M2R9I6</accession>
<keyword evidence="2" id="KW-0812">Transmembrane</keyword>
<sequence length="248" mass="27982">MTFSRRKFITGLTTLVASQPLTQSIASNKKSDSHSDKDRKDQTETWQNPGFIRLETLSTLIQINNIIFVTAFAVYFLKILSLNSITRRNENRLSVPKSVPLFGSLFEDTYNSDDFSPQKKLGLAYTYNNSLILDLVSNRPQTVTDANLDIDLDQEISRLDQQIPQIGQNLQLNLGTTRYSSERIDLLNGDHSYRIASNQAKAVTDDNSQLPLLSNLPLISNFFKNQVGEVYGARNLHILVKPSIVEDN</sequence>
<dbReference type="AlphaFoldDB" id="A0A0M2R9I6"/>
<evidence type="ECO:0000259" key="3">
    <source>
        <dbReference type="Pfam" id="PF00263"/>
    </source>
</evidence>
<proteinExistence type="inferred from homology"/>
<dbReference type="Proteomes" id="UP000034491">
    <property type="component" value="Unassembled WGS sequence"/>
</dbReference>
<feature type="domain" description="Type II/III secretion system secretin-like" evidence="3">
    <location>
        <begin position="139"/>
        <end position="246"/>
    </location>
</feature>
<dbReference type="RefSeq" id="WP_046507796.1">
    <property type="nucleotide sequence ID" value="NZ_LANI01000018.1"/>
</dbReference>
<evidence type="ECO:0000313" key="4">
    <source>
        <dbReference type="EMBL" id="KKJ76645.1"/>
    </source>
</evidence>
<organism evidence="4 5">
    <name type="scientific">Kiloniella litopenaei</name>
    <dbReference type="NCBI Taxonomy" id="1549748"/>
    <lineage>
        <taxon>Bacteria</taxon>
        <taxon>Pseudomonadati</taxon>
        <taxon>Pseudomonadota</taxon>
        <taxon>Alphaproteobacteria</taxon>
        <taxon>Rhodospirillales</taxon>
        <taxon>Kiloniellaceae</taxon>
        <taxon>Kiloniella</taxon>
    </lineage>
</organism>
<comment type="similarity">
    <text evidence="1">Belongs to the bacterial secretin family.</text>
</comment>
<evidence type="ECO:0000256" key="2">
    <source>
        <dbReference type="SAM" id="Phobius"/>
    </source>
</evidence>
<dbReference type="Pfam" id="PF00263">
    <property type="entry name" value="Secretin"/>
    <property type="match status" value="1"/>
</dbReference>
<dbReference type="InterPro" id="IPR004846">
    <property type="entry name" value="T2SS/T3SS_dom"/>
</dbReference>
<keyword evidence="5" id="KW-1185">Reference proteome</keyword>
<dbReference type="GO" id="GO:0009306">
    <property type="term" value="P:protein secretion"/>
    <property type="evidence" value="ECO:0007669"/>
    <property type="project" value="InterPro"/>
</dbReference>
<gene>
    <name evidence="4" type="ORF">WH95_12655</name>
</gene>
<feature type="transmembrane region" description="Helical" evidence="2">
    <location>
        <begin position="50"/>
        <end position="77"/>
    </location>
</feature>
<dbReference type="EMBL" id="LANI01000018">
    <property type="protein sequence ID" value="KKJ76645.1"/>
    <property type="molecule type" value="Genomic_DNA"/>
</dbReference>